<feature type="domain" description="EF-hand" evidence="4">
    <location>
        <begin position="54"/>
        <end position="87"/>
    </location>
</feature>
<keyword evidence="3" id="KW-0106">Calcium</keyword>
<dbReference type="Pfam" id="PF13499">
    <property type="entry name" value="EF-hand_7"/>
    <property type="match status" value="1"/>
</dbReference>
<sequence length="171" mass="19895">MSADRETVDFSYQDFDPKYLESLSHDFYKFDTNGDGRLDKKEFVQWLVEGGTKEKAAKNLFYVADTNNDGSLSLDEFKRYAQLQQNMILKGDVEEYVRNVYNSVKARGGNHSGLNKKEFVKFMELMNTPVSFFKKGKIFKEYDTDGSGTIEFDELMRKIYFRRSALLDSTD</sequence>
<reference evidence="5 6" key="1">
    <citation type="submission" date="2024-04" db="EMBL/GenBank/DDBJ databases">
        <title>Tritrichomonas musculus Genome.</title>
        <authorList>
            <person name="Alves-Ferreira E."/>
            <person name="Grigg M."/>
            <person name="Lorenzi H."/>
            <person name="Galac M."/>
        </authorList>
    </citation>
    <scope>NUCLEOTIDE SEQUENCE [LARGE SCALE GENOMIC DNA]</scope>
    <source>
        <strain evidence="5 6">EAF2021</strain>
    </source>
</reference>
<dbReference type="EMBL" id="JAPFFF010000015">
    <property type="protein sequence ID" value="KAK8866865.1"/>
    <property type="molecule type" value="Genomic_DNA"/>
</dbReference>
<dbReference type="InterPro" id="IPR002048">
    <property type="entry name" value="EF_hand_dom"/>
</dbReference>
<proteinExistence type="predicted"/>
<evidence type="ECO:0000313" key="6">
    <source>
        <dbReference type="Proteomes" id="UP001470230"/>
    </source>
</evidence>
<keyword evidence="2" id="KW-0677">Repeat</keyword>
<dbReference type="Pfam" id="PF00036">
    <property type="entry name" value="EF-hand_1"/>
    <property type="match status" value="1"/>
</dbReference>
<evidence type="ECO:0000256" key="2">
    <source>
        <dbReference type="ARBA" id="ARBA00022737"/>
    </source>
</evidence>
<evidence type="ECO:0000256" key="3">
    <source>
        <dbReference type="ARBA" id="ARBA00022837"/>
    </source>
</evidence>
<comment type="caution">
    <text evidence="5">The sequence shown here is derived from an EMBL/GenBank/DDBJ whole genome shotgun (WGS) entry which is preliminary data.</text>
</comment>
<dbReference type="SUPFAM" id="SSF47473">
    <property type="entry name" value="EF-hand"/>
    <property type="match status" value="1"/>
</dbReference>
<dbReference type="PROSITE" id="PS50222">
    <property type="entry name" value="EF_HAND_2"/>
    <property type="match status" value="3"/>
</dbReference>
<dbReference type="SMART" id="SM00054">
    <property type="entry name" value="EFh"/>
    <property type="match status" value="3"/>
</dbReference>
<name>A0ABR2IQN0_9EUKA</name>
<dbReference type="InterPro" id="IPR051581">
    <property type="entry name" value="Ca-bind"/>
</dbReference>
<evidence type="ECO:0000256" key="1">
    <source>
        <dbReference type="ARBA" id="ARBA00022723"/>
    </source>
</evidence>
<evidence type="ECO:0000313" key="5">
    <source>
        <dbReference type="EMBL" id="KAK8866865.1"/>
    </source>
</evidence>
<protein>
    <recommendedName>
        <fullName evidence="4">EF-hand domain-containing protein</fullName>
    </recommendedName>
</protein>
<keyword evidence="1" id="KW-0479">Metal-binding</keyword>
<organism evidence="5 6">
    <name type="scientific">Tritrichomonas musculus</name>
    <dbReference type="NCBI Taxonomy" id="1915356"/>
    <lineage>
        <taxon>Eukaryota</taxon>
        <taxon>Metamonada</taxon>
        <taxon>Parabasalia</taxon>
        <taxon>Tritrichomonadida</taxon>
        <taxon>Tritrichomonadidae</taxon>
        <taxon>Tritrichomonas</taxon>
    </lineage>
</organism>
<dbReference type="InterPro" id="IPR011992">
    <property type="entry name" value="EF-hand-dom_pair"/>
</dbReference>
<dbReference type="Gene3D" id="1.10.238.10">
    <property type="entry name" value="EF-hand"/>
    <property type="match status" value="2"/>
</dbReference>
<dbReference type="CDD" id="cd00051">
    <property type="entry name" value="EFh"/>
    <property type="match status" value="1"/>
</dbReference>
<keyword evidence="6" id="KW-1185">Reference proteome</keyword>
<feature type="domain" description="EF-hand" evidence="4">
    <location>
        <begin position="18"/>
        <end position="53"/>
    </location>
</feature>
<dbReference type="PANTHER" id="PTHR34524:SF6">
    <property type="entry name" value="CALCYPHOSINE LIKE"/>
    <property type="match status" value="1"/>
</dbReference>
<gene>
    <name evidence="5" type="ORF">M9Y10_009833</name>
</gene>
<feature type="domain" description="EF-hand" evidence="4">
    <location>
        <begin position="137"/>
        <end position="165"/>
    </location>
</feature>
<accession>A0ABR2IQN0</accession>
<dbReference type="PROSITE" id="PS00018">
    <property type="entry name" value="EF_HAND_1"/>
    <property type="match status" value="3"/>
</dbReference>
<dbReference type="InterPro" id="IPR018247">
    <property type="entry name" value="EF_Hand_1_Ca_BS"/>
</dbReference>
<dbReference type="PANTHER" id="PTHR34524">
    <property type="entry name" value="CALCYPHOSIN"/>
    <property type="match status" value="1"/>
</dbReference>
<dbReference type="Proteomes" id="UP001470230">
    <property type="component" value="Unassembled WGS sequence"/>
</dbReference>
<evidence type="ECO:0000259" key="4">
    <source>
        <dbReference type="PROSITE" id="PS50222"/>
    </source>
</evidence>